<sequence>MRRGAYREGMTSTGEQLDAVGSRILRRVGVAAVVAGALSLVAALLTGWLLHALSVTPVTPLVEAGGYALNALPLCIVVSIVLAIVAGARGGRGRRLGLIAGLLTLATIPAVCLVSSIPAAGS</sequence>
<comment type="caution">
    <text evidence="2">The sequence shown here is derived from an EMBL/GenBank/DDBJ whole genome shotgun (WGS) entry which is preliminary data.</text>
</comment>
<evidence type="ECO:0000313" key="3">
    <source>
        <dbReference type="Proteomes" id="UP000280008"/>
    </source>
</evidence>
<proteinExistence type="predicted"/>
<feature type="transmembrane region" description="Helical" evidence="1">
    <location>
        <begin position="65"/>
        <end position="86"/>
    </location>
</feature>
<organism evidence="2 3">
    <name type="scientific">Frondihabitans australicus</name>
    <dbReference type="NCBI Taxonomy" id="386892"/>
    <lineage>
        <taxon>Bacteria</taxon>
        <taxon>Bacillati</taxon>
        <taxon>Actinomycetota</taxon>
        <taxon>Actinomycetes</taxon>
        <taxon>Micrococcales</taxon>
        <taxon>Microbacteriaceae</taxon>
        <taxon>Frondihabitans</taxon>
    </lineage>
</organism>
<keyword evidence="1" id="KW-1133">Transmembrane helix</keyword>
<evidence type="ECO:0000313" key="2">
    <source>
        <dbReference type="EMBL" id="RKR76585.1"/>
    </source>
</evidence>
<feature type="transmembrane region" description="Helical" evidence="1">
    <location>
        <begin position="30"/>
        <end position="53"/>
    </location>
</feature>
<keyword evidence="1" id="KW-0472">Membrane</keyword>
<dbReference type="AlphaFoldDB" id="A0A495IN89"/>
<reference evidence="2 3" key="1">
    <citation type="submission" date="2018-10" db="EMBL/GenBank/DDBJ databases">
        <title>Sequencing the genomes of 1000 actinobacteria strains.</title>
        <authorList>
            <person name="Klenk H.-P."/>
        </authorList>
    </citation>
    <scope>NUCLEOTIDE SEQUENCE [LARGE SCALE GENOMIC DNA]</scope>
    <source>
        <strain evidence="2 3">DSM 17894</strain>
    </source>
</reference>
<accession>A0A495IN89</accession>
<evidence type="ECO:0000256" key="1">
    <source>
        <dbReference type="SAM" id="Phobius"/>
    </source>
</evidence>
<keyword evidence="3" id="KW-1185">Reference proteome</keyword>
<gene>
    <name evidence="2" type="ORF">C8E83_3762</name>
</gene>
<protein>
    <submittedName>
        <fullName evidence="2">Uncharacterized protein</fullName>
    </submittedName>
</protein>
<name>A0A495IN89_9MICO</name>
<dbReference type="EMBL" id="RBKS01000001">
    <property type="protein sequence ID" value="RKR76585.1"/>
    <property type="molecule type" value="Genomic_DNA"/>
</dbReference>
<keyword evidence="1" id="KW-0812">Transmembrane</keyword>
<dbReference type="Proteomes" id="UP000280008">
    <property type="component" value="Unassembled WGS sequence"/>
</dbReference>
<feature type="transmembrane region" description="Helical" evidence="1">
    <location>
        <begin position="98"/>
        <end position="120"/>
    </location>
</feature>